<dbReference type="InterPro" id="IPR002933">
    <property type="entry name" value="Peptidase_M20"/>
</dbReference>
<dbReference type="RefSeq" id="WP_230869371.1">
    <property type="nucleotide sequence ID" value="NZ_CP046640.1"/>
</dbReference>
<dbReference type="PANTHER" id="PTHR43808">
    <property type="entry name" value="ACETYLORNITHINE DEACETYLASE"/>
    <property type="match status" value="1"/>
</dbReference>
<keyword evidence="8" id="KW-1185">Reference proteome</keyword>
<dbReference type="GO" id="GO:0046872">
    <property type="term" value="F:metal ion binding"/>
    <property type="evidence" value="ECO:0007669"/>
    <property type="project" value="UniProtKB-KW"/>
</dbReference>
<keyword evidence="5" id="KW-0862">Zinc</keyword>
<keyword evidence="4" id="KW-0378">Hydrolase</keyword>
<dbReference type="Gene3D" id="3.30.70.360">
    <property type="match status" value="1"/>
</dbReference>
<accession>A0A8A7KFU2</accession>
<dbReference type="EMBL" id="CP046640">
    <property type="protein sequence ID" value="QTL97757.1"/>
    <property type="molecule type" value="Genomic_DNA"/>
</dbReference>
<dbReference type="Pfam" id="PF07687">
    <property type="entry name" value="M20_dimer"/>
    <property type="match status" value="1"/>
</dbReference>
<dbReference type="InterPro" id="IPR050072">
    <property type="entry name" value="Peptidase_M20A"/>
</dbReference>
<evidence type="ECO:0000259" key="6">
    <source>
        <dbReference type="Pfam" id="PF07687"/>
    </source>
</evidence>
<dbReference type="AlphaFoldDB" id="A0A8A7KFU2"/>
<evidence type="ECO:0000256" key="5">
    <source>
        <dbReference type="ARBA" id="ARBA00022833"/>
    </source>
</evidence>
<dbReference type="InterPro" id="IPR036264">
    <property type="entry name" value="Bact_exopeptidase_dim_dom"/>
</dbReference>
<evidence type="ECO:0000313" key="8">
    <source>
        <dbReference type="Proteomes" id="UP000665020"/>
    </source>
</evidence>
<dbReference type="Proteomes" id="UP000665020">
    <property type="component" value="Chromosome"/>
</dbReference>
<dbReference type="SUPFAM" id="SSF55031">
    <property type="entry name" value="Bacterial exopeptidase dimerisation domain"/>
    <property type="match status" value="1"/>
</dbReference>
<dbReference type="InterPro" id="IPR011650">
    <property type="entry name" value="Peptidase_M20_dimer"/>
</dbReference>
<dbReference type="KEGG" id="ifn:GM661_07020"/>
<gene>
    <name evidence="7" type="ORF">GM661_07020</name>
</gene>
<organism evidence="7 8">
    <name type="scientific">Iocasia fonsfrigidae</name>
    <dbReference type="NCBI Taxonomy" id="2682810"/>
    <lineage>
        <taxon>Bacteria</taxon>
        <taxon>Bacillati</taxon>
        <taxon>Bacillota</taxon>
        <taxon>Clostridia</taxon>
        <taxon>Halanaerobiales</taxon>
        <taxon>Halanaerobiaceae</taxon>
        <taxon>Iocasia</taxon>
    </lineage>
</organism>
<evidence type="ECO:0000256" key="1">
    <source>
        <dbReference type="ARBA" id="ARBA00001947"/>
    </source>
</evidence>
<dbReference type="Gene3D" id="3.40.630.10">
    <property type="entry name" value="Zn peptidases"/>
    <property type="match status" value="1"/>
</dbReference>
<sequence length="438" mass="48286">MSEITMKLKEISESLNDEAIAFAQKLIQTPSISGNERDVADLLIAEMEKLGYDQVFRDDMGNVVGIVEGSKEGPTIMYNSHLDHVSPGDANNWEGYNPYGGEIDICAVDDQDGNSDQAECIHGRAASDVKGGEAAQVYAGAVLLKLKEEGYDFKGNYMFTGVVQEEPAEMVGMVHLIDQTFKEKGLTYDAMVSSEATSLKLYCGHRGRVEMLATVYGRTSHGSAPWLGINAIYKSMPLIAKIKDELYPSLPEDEHLGQASLSLNIIECSPGALSIVPDKCMLSIDRRTIPGESAETALKEIEGLIEEIAAEDDEFKADVKVKSAVETSYMGREYEVDKEMYPWKISENHPFLQAAASALEELGEPVKYGYWDFGTDASKTAGIDKKPTIGYSPMQEQYAHTPYDKVRTDFLKRAMVGNAAIYLKVVEAGEEAFEELEW</sequence>
<keyword evidence="3" id="KW-0479">Metal-binding</keyword>
<protein>
    <submittedName>
        <fullName evidence="7">M20/M25/M40 family metallo-hydrolase</fullName>
    </submittedName>
</protein>
<evidence type="ECO:0000256" key="4">
    <source>
        <dbReference type="ARBA" id="ARBA00022801"/>
    </source>
</evidence>
<evidence type="ECO:0000256" key="2">
    <source>
        <dbReference type="ARBA" id="ARBA00006247"/>
    </source>
</evidence>
<dbReference type="GO" id="GO:0016787">
    <property type="term" value="F:hydrolase activity"/>
    <property type="evidence" value="ECO:0007669"/>
    <property type="project" value="UniProtKB-KW"/>
</dbReference>
<reference evidence="7" key="1">
    <citation type="submission" date="2019-12" db="EMBL/GenBank/DDBJ databases">
        <authorList>
            <person name="zhang j."/>
            <person name="sun C.M."/>
        </authorList>
    </citation>
    <scope>NUCLEOTIDE SEQUENCE</scope>
    <source>
        <strain evidence="7">NS-1</strain>
    </source>
</reference>
<feature type="domain" description="Peptidase M20 dimerisation" evidence="6">
    <location>
        <begin position="204"/>
        <end position="312"/>
    </location>
</feature>
<proteinExistence type="inferred from homology"/>
<evidence type="ECO:0000256" key="3">
    <source>
        <dbReference type="ARBA" id="ARBA00022723"/>
    </source>
</evidence>
<evidence type="ECO:0000313" key="7">
    <source>
        <dbReference type="EMBL" id="QTL97757.1"/>
    </source>
</evidence>
<comment type="cofactor">
    <cofactor evidence="1">
        <name>Zn(2+)</name>
        <dbReference type="ChEBI" id="CHEBI:29105"/>
    </cofactor>
</comment>
<dbReference type="SUPFAM" id="SSF53187">
    <property type="entry name" value="Zn-dependent exopeptidases"/>
    <property type="match status" value="1"/>
</dbReference>
<comment type="similarity">
    <text evidence="2">Belongs to the peptidase M20A family.</text>
</comment>
<dbReference type="PANTHER" id="PTHR43808:SF8">
    <property type="entry name" value="PEPTIDASE M20 DIMERISATION DOMAIN-CONTAINING PROTEIN"/>
    <property type="match status" value="1"/>
</dbReference>
<dbReference type="Pfam" id="PF01546">
    <property type="entry name" value="Peptidase_M20"/>
    <property type="match status" value="1"/>
</dbReference>
<name>A0A8A7KFU2_9FIRM</name>